<evidence type="ECO:0000256" key="1">
    <source>
        <dbReference type="SAM" id="Coils"/>
    </source>
</evidence>
<dbReference type="EMBL" id="HBGT01009768">
    <property type="protein sequence ID" value="CAD9402498.1"/>
    <property type="molecule type" value="Transcribed_RNA"/>
</dbReference>
<sequence>MRLVNTLLTTKETKLQETKDAWDTDLQILEETRVEIARLEDNLRRELDSKKRVETMLRSYKDEVETLNEALKIAALDIAQAAGEQLESDEEEDYEDDDEAAGLSAPKPRPTPKAPTTIFVDKDGSYRVNDDRS</sequence>
<keyword evidence="1" id="KW-0175">Coiled coil</keyword>
<name>A0A7S2BNW4_9STRA</name>
<evidence type="ECO:0000256" key="2">
    <source>
        <dbReference type="SAM" id="MobiDB-lite"/>
    </source>
</evidence>
<gene>
    <name evidence="3" type="ORF">FPAR1323_LOCUS5318</name>
</gene>
<proteinExistence type="predicted"/>
<accession>A0A7S2BNW4</accession>
<feature type="compositionally biased region" description="Acidic residues" evidence="2">
    <location>
        <begin position="86"/>
        <end position="100"/>
    </location>
</feature>
<organism evidence="3">
    <name type="scientific">Florenciella parvula</name>
    <dbReference type="NCBI Taxonomy" id="236787"/>
    <lineage>
        <taxon>Eukaryota</taxon>
        <taxon>Sar</taxon>
        <taxon>Stramenopiles</taxon>
        <taxon>Ochrophyta</taxon>
        <taxon>Dictyochophyceae</taxon>
        <taxon>Florenciellales</taxon>
        <taxon>Florenciella</taxon>
    </lineage>
</organism>
<evidence type="ECO:0000313" key="3">
    <source>
        <dbReference type="EMBL" id="CAD9402498.1"/>
    </source>
</evidence>
<feature type="region of interest" description="Disordered" evidence="2">
    <location>
        <begin position="82"/>
        <end position="133"/>
    </location>
</feature>
<dbReference type="AlphaFoldDB" id="A0A7S2BNW4"/>
<reference evidence="3" key="1">
    <citation type="submission" date="2021-01" db="EMBL/GenBank/DDBJ databases">
        <authorList>
            <person name="Corre E."/>
            <person name="Pelletier E."/>
            <person name="Niang G."/>
            <person name="Scheremetjew M."/>
            <person name="Finn R."/>
            <person name="Kale V."/>
            <person name="Holt S."/>
            <person name="Cochrane G."/>
            <person name="Meng A."/>
            <person name="Brown T."/>
            <person name="Cohen L."/>
        </authorList>
    </citation>
    <scope>NUCLEOTIDE SEQUENCE</scope>
    <source>
        <strain evidence="3">RCC1693</strain>
    </source>
</reference>
<feature type="compositionally biased region" description="Basic and acidic residues" evidence="2">
    <location>
        <begin position="120"/>
        <end position="133"/>
    </location>
</feature>
<feature type="coiled-coil region" evidence="1">
    <location>
        <begin position="26"/>
        <end position="77"/>
    </location>
</feature>
<protein>
    <submittedName>
        <fullName evidence="3">Uncharacterized protein</fullName>
    </submittedName>
</protein>